<dbReference type="VEuPathDB" id="VectorBase:ISCW006292"/>
<dbReference type="VEuPathDB" id="VectorBase:ISCP_019740"/>
<evidence type="ECO:0000313" key="2">
    <source>
        <dbReference type="EnsemblMetazoa" id="ISCW006292-PA"/>
    </source>
</evidence>
<dbReference type="InParanoid" id="B7PPE0"/>
<dbReference type="PaxDb" id="6945-B7PPE0"/>
<dbReference type="EnsemblMetazoa" id="ISCW006292-RA">
    <property type="protein sequence ID" value="ISCW006292-PA"/>
    <property type="gene ID" value="ISCW006292"/>
</dbReference>
<evidence type="ECO:0000313" key="1">
    <source>
        <dbReference type="EMBL" id="EEC08462.1"/>
    </source>
</evidence>
<dbReference type="HOGENOM" id="CLU_2760634_0_0_1"/>
<keyword evidence="3" id="KW-1185">Reference proteome</keyword>
<gene>
    <name evidence="1" type="ORF">IscW_ISCW006292</name>
</gene>
<accession>B7PPE0</accession>
<sequence>MLTASVFKGSDGALLGKPGDLVNNLSSVPVQKDMCNTSSAVLDPTAMALYSVVSFEFYGYDNPTTIATKV</sequence>
<protein>
    <submittedName>
        <fullName evidence="1 2">Uncharacterized protein</fullName>
    </submittedName>
</protein>
<organism>
    <name type="scientific">Ixodes scapularis</name>
    <name type="common">Black-legged tick</name>
    <name type="synonym">Deer tick</name>
    <dbReference type="NCBI Taxonomy" id="6945"/>
    <lineage>
        <taxon>Eukaryota</taxon>
        <taxon>Metazoa</taxon>
        <taxon>Ecdysozoa</taxon>
        <taxon>Arthropoda</taxon>
        <taxon>Chelicerata</taxon>
        <taxon>Arachnida</taxon>
        <taxon>Acari</taxon>
        <taxon>Parasitiformes</taxon>
        <taxon>Ixodida</taxon>
        <taxon>Ixodoidea</taxon>
        <taxon>Ixodidae</taxon>
        <taxon>Ixodinae</taxon>
        <taxon>Ixodes</taxon>
    </lineage>
</organism>
<reference evidence="2" key="2">
    <citation type="submission" date="2020-05" db="UniProtKB">
        <authorList>
            <consortium name="EnsemblMetazoa"/>
        </authorList>
    </citation>
    <scope>IDENTIFICATION</scope>
    <source>
        <strain evidence="2">wikel</strain>
    </source>
</reference>
<reference evidence="1 3" key="1">
    <citation type="submission" date="2008-03" db="EMBL/GenBank/DDBJ databases">
        <title>Annotation of Ixodes scapularis.</title>
        <authorList>
            <consortium name="Ixodes scapularis Genome Project Consortium"/>
            <person name="Caler E."/>
            <person name="Hannick L.I."/>
            <person name="Bidwell S."/>
            <person name="Joardar V."/>
            <person name="Thiagarajan M."/>
            <person name="Amedeo P."/>
            <person name="Galinsky K.J."/>
            <person name="Schobel S."/>
            <person name="Inman J."/>
            <person name="Hostetler J."/>
            <person name="Miller J."/>
            <person name="Hammond M."/>
            <person name="Megy K."/>
            <person name="Lawson D."/>
            <person name="Kodira C."/>
            <person name="Sutton G."/>
            <person name="Meyer J."/>
            <person name="Hill C.A."/>
            <person name="Birren B."/>
            <person name="Nene V."/>
            <person name="Collins F."/>
            <person name="Alarcon-Chaidez F."/>
            <person name="Wikel S."/>
            <person name="Strausberg R."/>
        </authorList>
    </citation>
    <scope>NUCLEOTIDE SEQUENCE [LARGE SCALE GENOMIC DNA]</scope>
    <source>
        <strain evidence="3">Wikel</strain>
        <strain evidence="1">Wikel colony</strain>
    </source>
</reference>
<evidence type="ECO:0000313" key="3">
    <source>
        <dbReference type="Proteomes" id="UP000001555"/>
    </source>
</evidence>
<dbReference type="Proteomes" id="UP000001555">
    <property type="component" value="Unassembled WGS sequence"/>
</dbReference>
<dbReference type="AlphaFoldDB" id="B7PPE0"/>
<proteinExistence type="predicted"/>
<name>B7PPE0_IXOSC</name>
<dbReference type="EMBL" id="DS757367">
    <property type="protein sequence ID" value="EEC08462.1"/>
    <property type="molecule type" value="Genomic_DNA"/>
</dbReference>
<dbReference type="EMBL" id="ABJB010876718">
    <property type="status" value="NOT_ANNOTATED_CDS"/>
    <property type="molecule type" value="Genomic_DNA"/>
</dbReference>